<protein>
    <submittedName>
        <fullName evidence="2">Uncharacterized protein</fullName>
    </submittedName>
</protein>
<keyword evidence="3" id="KW-1185">Reference proteome</keyword>
<evidence type="ECO:0000256" key="1">
    <source>
        <dbReference type="SAM" id="Phobius"/>
    </source>
</evidence>
<dbReference type="OrthoDB" id="2504001at2759"/>
<feature type="transmembrane region" description="Helical" evidence="1">
    <location>
        <begin position="105"/>
        <end position="130"/>
    </location>
</feature>
<sequence length="238" mass="27094">MFSPTYYRDQGTGNTIIIALRPNQFVSSSVPFEIQGHVSKDVWTYRIPKIIKASSRYSKPRLELLWTVVGLMASLILPVALHKFVLSKPDRGVNPSLYSLKEAEARSISFGIFAGLVLFFLVPMIIWKFAGNRQMKLMLQKWSDMDRINSNHKVNTPIWRVKTPRVLMDKTTLIITVPHAHSASSFHPNAYLPSYLNGPVDSESTYFYPYKPEPGLPRMSTIGNVPLYLDEKQGFNKT</sequence>
<organism evidence="2 3">
    <name type="scientific">Collybia nuda</name>
    <dbReference type="NCBI Taxonomy" id="64659"/>
    <lineage>
        <taxon>Eukaryota</taxon>
        <taxon>Fungi</taxon>
        <taxon>Dikarya</taxon>
        <taxon>Basidiomycota</taxon>
        <taxon>Agaricomycotina</taxon>
        <taxon>Agaricomycetes</taxon>
        <taxon>Agaricomycetidae</taxon>
        <taxon>Agaricales</taxon>
        <taxon>Tricholomatineae</taxon>
        <taxon>Clitocybaceae</taxon>
        <taxon>Collybia</taxon>
    </lineage>
</organism>
<keyword evidence="1" id="KW-0812">Transmembrane</keyword>
<evidence type="ECO:0000313" key="2">
    <source>
        <dbReference type="EMBL" id="KAF9465060.1"/>
    </source>
</evidence>
<proteinExistence type="predicted"/>
<accession>A0A9P5YAC4</accession>
<comment type="caution">
    <text evidence="2">The sequence shown here is derived from an EMBL/GenBank/DDBJ whole genome shotgun (WGS) entry which is preliminary data.</text>
</comment>
<keyword evidence="1" id="KW-0472">Membrane</keyword>
<keyword evidence="1" id="KW-1133">Transmembrane helix</keyword>
<dbReference type="AlphaFoldDB" id="A0A9P5YAC4"/>
<evidence type="ECO:0000313" key="3">
    <source>
        <dbReference type="Proteomes" id="UP000807353"/>
    </source>
</evidence>
<gene>
    <name evidence="2" type="ORF">BDZ94DRAFT_1215454</name>
</gene>
<dbReference type="Proteomes" id="UP000807353">
    <property type="component" value="Unassembled WGS sequence"/>
</dbReference>
<name>A0A9P5YAC4_9AGAR</name>
<feature type="transmembrane region" description="Helical" evidence="1">
    <location>
        <begin position="64"/>
        <end position="85"/>
    </location>
</feature>
<reference evidence="2" key="1">
    <citation type="submission" date="2020-11" db="EMBL/GenBank/DDBJ databases">
        <authorList>
            <consortium name="DOE Joint Genome Institute"/>
            <person name="Ahrendt S."/>
            <person name="Riley R."/>
            <person name="Andreopoulos W."/>
            <person name="Labutti K."/>
            <person name="Pangilinan J."/>
            <person name="Ruiz-Duenas F.J."/>
            <person name="Barrasa J.M."/>
            <person name="Sanchez-Garcia M."/>
            <person name="Camarero S."/>
            <person name="Miyauchi S."/>
            <person name="Serrano A."/>
            <person name="Linde D."/>
            <person name="Babiker R."/>
            <person name="Drula E."/>
            <person name="Ayuso-Fernandez I."/>
            <person name="Pacheco R."/>
            <person name="Padilla G."/>
            <person name="Ferreira P."/>
            <person name="Barriuso J."/>
            <person name="Kellner H."/>
            <person name="Castanera R."/>
            <person name="Alfaro M."/>
            <person name="Ramirez L."/>
            <person name="Pisabarro A.G."/>
            <person name="Kuo A."/>
            <person name="Tritt A."/>
            <person name="Lipzen A."/>
            <person name="He G."/>
            <person name="Yan M."/>
            <person name="Ng V."/>
            <person name="Cullen D."/>
            <person name="Martin F."/>
            <person name="Rosso M.-N."/>
            <person name="Henrissat B."/>
            <person name="Hibbett D."/>
            <person name="Martinez A.T."/>
            <person name="Grigoriev I.V."/>
        </authorList>
    </citation>
    <scope>NUCLEOTIDE SEQUENCE</scope>
    <source>
        <strain evidence="2">CBS 247.69</strain>
    </source>
</reference>
<dbReference type="EMBL" id="MU150250">
    <property type="protein sequence ID" value="KAF9465060.1"/>
    <property type="molecule type" value="Genomic_DNA"/>
</dbReference>